<evidence type="ECO:0008006" key="3">
    <source>
        <dbReference type="Google" id="ProtNLM"/>
    </source>
</evidence>
<proteinExistence type="predicted"/>
<feature type="transmembrane region" description="Helical" evidence="1">
    <location>
        <begin position="194"/>
        <end position="218"/>
    </location>
</feature>
<sequence>MNLKGFKSSNPAMNKMDQQTMSLGPVDEFIVDDSQRMTVDGTINKTGILLLIVIAVGAWAWQTMLNDPGLGKTLMYTGMFGGIVVGLTVAFKPKFAPVGSVIYAGLQGLFVGGISAIFEARYPGLVMQAVGLTIAVLFAMLFSYRTGLIKVTETFKKVIVFATMGIALFYIVSLIASFGFGAQVSYFQTENASLFSIGMSVVICAVAALNLVLDFDFIERGSENNMPKHFEWYGAFGLMVTIVWLYIELLRLLAKLRD</sequence>
<evidence type="ECO:0000313" key="2">
    <source>
        <dbReference type="EMBL" id="VAW44296.1"/>
    </source>
</evidence>
<protein>
    <recommendedName>
        <fullName evidence="3">Bax inhibitor-1/YccA family protein</fullName>
    </recommendedName>
</protein>
<keyword evidence="1" id="KW-0812">Transmembrane</keyword>
<dbReference type="AlphaFoldDB" id="A0A3B0WIJ2"/>
<keyword evidence="1" id="KW-1133">Transmembrane helix</keyword>
<gene>
    <name evidence="2" type="ORF">MNBD_GAMMA02-1614</name>
</gene>
<feature type="transmembrane region" description="Helical" evidence="1">
    <location>
        <begin position="43"/>
        <end position="61"/>
    </location>
</feature>
<dbReference type="Pfam" id="PF12811">
    <property type="entry name" value="BaxI_1"/>
    <property type="match status" value="1"/>
</dbReference>
<dbReference type="EMBL" id="UOFA01000104">
    <property type="protein sequence ID" value="VAW44296.1"/>
    <property type="molecule type" value="Genomic_DNA"/>
</dbReference>
<feature type="transmembrane region" description="Helical" evidence="1">
    <location>
        <begin position="73"/>
        <end position="91"/>
    </location>
</feature>
<evidence type="ECO:0000256" key="1">
    <source>
        <dbReference type="SAM" id="Phobius"/>
    </source>
</evidence>
<dbReference type="PANTHER" id="PTHR41282">
    <property type="entry name" value="CONSERVED TRANSMEMBRANE PROTEIN-RELATED"/>
    <property type="match status" value="1"/>
</dbReference>
<reference evidence="2" key="1">
    <citation type="submission" date="2018-06" db="EMBL/GenBank/DDBJ databases">
        <authorList>
            <person name="Zhirakovskaya E."/>
        </authorList>
    </citation>
    <scope>NUCLEOTIDE SEQUENCE</scope>
</reference>
<dbReference type="PIRSF" id="PIRSF009160">
    <property type="entry name" value="UCP009160"/>
    <property type="match status" value="1"/>
</dbReference>
<feature type="transmembrane region" description="Helical" evidence="1">
    <location>
        <begin position="98"/>
        <end position="118"/>
    </location>
</feature>
<keyword evidence="1" id="KW-0472">Membrane</keyword>
<accession>A0A3B0WIJ2</accession>
<feature type="transmembrane region" description="Helical" evidence="1">
    <location>
        <begin position="230"/>
        <end position="247"/>
    </location>
</feature>
<dbReference type="PANTHER" id="PTHR41282:SF1">
    <property type="entry name" value="CONSERVED TRANSMEMBRANE PROTEIN-RELATED"/>
    <property type="match status" value="1"/>
</dbReference>
<feature type="transmembrane region" description="Helical" evidence="1">
    <location>
        <begin position="124"/>
        <end position="146"/>
    </location>
</feature>
<organism evidence="2">
    <name type="scientific">hydrothermal vent metagenome</name>
    <dbReference type="NCBI Taxonomy" id="652676"/>
    <lineage>
        <taxon>unclassified sequences</taxon>
        <taxon>metagenomes</taxon>
        <taxon>ecological metagenomes</taxon>
    </lineage>
</organism>
<feature type="transmembrane region" description="Helical" evidence="1">
    <location>
        <begin position="158"/>
        <end position="182"/>
    </location>
</feature>
<dbReference type="InterPro" id="IPR010539">
    <property type="entry name" value="BaxI_1-like"/>
</dbReference>
<name>A0A3B0WIJ2_9ZZZZ</name>